<dbReference type="STRING" id="351607.Acel_0328"/>
<keyword evidence="5 6" id="KW-0378">Hydrolase</keyword>
<keyword evidence="2 6" id="KW-0031">Aminopeptidase</keyword>
<evidence type="ECO:0000259" key="8">
    <source>
        <dbReference type="Pfam" id="PF00557"/>
    </source>
</evidence>
<evidence type="ECO:0000256" key="6">
    <source>
        <dbReference type="HAMAP-Rule" id="MF_01974"/>
    </source>
</evidence>
<dbReference type="RefSeq" id="WP_011719165.1">
    <property type="nucleotide sequence ID" value="NC_008578.1"/>
</dbReference>
<feature type="binding site" evidence="6">
    <location>
        <position position="208"/>
    </location>
    <ligand>
        <name>a divalent metal cation</name>
        <dbReference type="ChEBI" id="CHEBI:60240"/>
        <label>2</label>
        <note>catalytic</note>
    </ligand>
</feature>
<dbReference type="InterPro" id="IPR036005">
    <property type="entry name" value="Creatinase/aminopeptidase-like"/>
</dbReference>
<dbReference type="PANTHER" id="PTHR43330:SF27">
    <property type="entry name" value="METHIONINE AMINOPEPTIDASE"/>
    <property type="match status" value="1"/>
</dbReference>
<dbReference type="InterPro" id="IPR000994">
    <property type="entry name" value="Pept_M24"/>
</dbReference>
<evidence type="ECO:0000256" key="1">
    <source>
        <dbReference type="ARBA" id="ARBA00002521"/>
    </source>
</evidence>
<evidence type="ECO:0000256" key="5">
    <source>
        <dbReference type="ARBA" id="ARBA00022801"/>
    </source>
</evidence>
<organism evidence="9 10">
    <name type="scientific">Acidothermus cellulolyticus (strain ATCC 43068 / DSM 8971 / 11B)</name>
    <dbReference type="NCBI Taxonomy" id="351607"/>
    <lineage>
        <taxon>Bacteria</taxon>
        <taxon>Bacillati</taxon>
        <taxon>Actinomycetota</taxon>
        <taxon>Actinomycetes</taxon>
        <taxon>Acidothermales</taxon>
        <taxon>Acidothermaceae</taxon>
        <taxon>Acidothermus</taxon>
    </lineage>
</organism>
<keyword evidence="10" id="KW-1185">Reference proteome</keyword>
<keyword evidence="3 6" id="KW-0645">Protease</keyword>
<reference evidence="9 10" key="1">
    <citation type="journal article" date="2009" name="Genome Res.">
        <title>Complete genome of the cellulolytic thermophile Acidothermus cellulolyticus 11B provides insights into its ecophysiological and evolutionary adaptations.</title>
        <authorList>
            <person name="Barabote R.D."/>
            <person name="Xie G."/>
            <person name="Leu D.H."/>
            <person name="Normand P."/>
            <person name="Necsulea A."/>
            <person name="Daubin V."/>
            <person name="Medigue C."/>
            <person name="Adney W.S."/>
            <person name="Xu X.C."/>
            <person name="Lapidus A."/>
            <person name="Parales R.E."/>
            <person name="Detter C."/>
            <person name="Pujic P."/>
            <person name="Bruce D."/>
            <person name="Lavire C."/>
            <person name="Challacombe J.F."/>
            <person name="Brettin T.S."/>
            <person name="Berry A.M."/>
        </authorList>
    </citation>
    <scope>NUCLEOTIDE SEQUENCE [LARGE SCALE GENOMIC DNA]</scope>
    <source>
        <strain evidence="10">ATCC 43068 / DSM 8971 / 11B</strain>
    </source>
</reference>
<dbReference type="HOGENOM" id="CLU_015857_0_1_11"/>
<dbReference type="NCBIfam" id="TIGR00500">
    <property type="entry name" value="met_pdase_I"/>
    <property type="match status" value="1"/>
</dbReference>
<dbReference type="Pfam" id="PF00557">
    <property type="entry name" value="Peptidase_M24"/>
    <property type="match status" value="1"/>
</dbReference>
<dbReference type="AlphaFoldDB" id="A0LRP2"/>
<comment type="catalytic activity">
    <reaction evidence="6 7">
        <text>Release of N-terminal amino acids, preferentially methionine, from peptides and arylamides.</text>
        <dbReference type="EC" id="3.4.11.18"/>
    </reaction>
</comment>
<dbReference type="GO" id="GO:0046872">
    <property type="term" value="F:metal ion binding"/>
    <property type="evidence" value="ECO:0007669"/>
    <property type="project" value="UniProtKB-UniRule"/>
</dbReference>
<evidence type="ECO:0000256" key="2">
    <source>
        <dbReference type="ARBA" id="ARBA00022438"/>
    </source>
</evidence>
<sequence length="271" mass="28276">MIQLKSDAEIAKMREAGLVVAAALDAVRAAIAPGVTTAELDEIAADVLRNAGAASNFKGYRAGGSVPYPATICASINDEVVHGIPSRKRTLRAGDIISIDCGAIVDGWHADAAFTAGVGEISPEAARLIEVCEEALWRGIAAGRPGATLGDIGYAVESYVRSQGDYGMVEEYGGHGIGTEMHQEPHVPNRGKPGRGLRLVPGLVLAVEPMIMLGDRRVFTRDDHWTVATVDGSWAAHFEHTFAVTADGPMVLTAPDLGAARLGSLASRAAG</sequence>
<feature type="domain" description="Peptidase M24" evidence="8">
    <location>
        <begin position="12"/>
        <end position="246"/>
    </location>
</feature>
<feature type="binding site" evidence="6">
    <location>
        <position position="182"/>
    </location>
    <ligand>
        <name>substrate</name>
    </ligand>
</feature>
<evidence type="ECO:0000256" key="3">
    <source>
        <dbReference type="ARBA" id="ARBA00022670"/>
    </source>
</evidence>
<comment type="function">
    <text evidence="1 6">Removes the N-terminal methionine from nascent proteins. The N-terminal methionine is often cleaved when the second residue in the primary sequence is small and uncharged (Met-Ala-, Cys, Gly, Pro, Ser, Thr, or Val). Requires deformylation of the N(alpha)-formylated initiator methionine before it can be hydrolyzed.</text>
</comment>
<dbReference type="GO" id="GO:0004239">
    <property type="term" value="F:initiator methionyl aminopeptidase activity"/>
    <property type="evidence" value="ECO:0007669"/>
    <property type="project" value="UniProtKB-UniRule"/>
</dbReference>
<dbReference type="GO" id="GO:0070006">
    <property type="term" value="F:metalloaminopeptidase activity"/>
    <property type="evidence" value="ECO:0007669"/>
    <property type="project" value="UniProtKB-UniRule"/>
</dbReference>
<dbReference type="PRINTS" id="PR00599">
    <property type="entry name" value="MAPEPTIDASE"/>
</dbReference>
<evidence type="ECO:0000313" key="10">
    <source>
        <dbReference type="Proteomes" id="UP000008221"/>
    </source>
</evidence>
<dbReference type="eggNOG" id="COG0024">
    <property type="taxonomic scope" value="Bacteria"/>
</dbReference>
<comment type="similarity">
    <text evidence="6">Belongs to the peptidase M24A family. Methionine aminopeptidase type 1 subfamily.</text>
</comment>
<dbReference type="KEGG" id="ace:Acel_0328"/>
<keyword evidence="4 6" id="KW-0479">Metal-binding</keyword>
<name>A0LRP2_ACIC1</name>
<feature type="binding site" evidence="6">
    <location>
        <position position="111"/>
    </location>
    <ligand>
        <name>a divalent metal cation</name>
        <dbReference type="ChEBI" id="CHEBI:60240"/>
        <label>2</label>
        <note>catalytic</note>
    </ligand>
</feature>
<dbReference type="HAMAP" id="MF_01974">
    <property type="entry name" value="MetAP_1"/>
    <property type="match status" value="1"/>
</dbReference>
<feature type="binding site" evidence="6">
    <location>
        <position position="100"/>
    </location>
    <ligand>
        <name>a divalent metal cation</name>
        <dbReference type="ChEBI" id="CHEBI:60240"/>
        <label>1</label>
    </ligand>
</feature>
<dbReference type="InterPro" id="IPR001714">
    <property type="entry name" value="Pept_M24_MAP"/>
</dbReference>
<dbReference type="FunCoup" id="A0LRP2">
    <property type="interactions" value="29"/>
</dbReference>
<dbReference type="InterPro" id="IPR002467">
    <property type="entry name" value="Pept_M24A_MAP1"/>
</dbReference>
<feature type="binding site" evidence="6">
    <location>
        <position position="175"/>
    </location>
    <ligand>
        <name>a divalent metal cation</name>
        <dbReference type="ChEBI" id="CHEBI:60240"/>
        <label>2</label>
        <note>catalytic</note>
    </ligand>
</feature>
<proteinExistence type="inferred from homology"/>
<feature type="binding site" evidence="6">
    <location>
        <position position="239"/>
    </location>
    <ligand>
        <name>a divalent metal cation</name>
        <dbReference type="ChEBI" id="CHEBI:60240"/>
        <label>2</label>
        <note>catalytic</note>
    </ligand>
</feature>
<feature type="binding site" evidence="6">
    <location>
        <position position="111"/>
    </location>
    <ligand>
        <name>a divalent metal cation</name>
        <dbReference type="ChEBI" id="CHEBI:60240"/>
        <label>1</label>
    </ligand>
</feature>
<dbReference type="GO" id="GO:0005829">
    <property type="term" value="C:cytosol"/>
    <property type="evidence" value="ECO:0007669"/>
    <property type="project" value="TreeGrafter"/>
</dbReference>
<dbReference type="EMBL" id="CP000481">
    <property type="protein sequence ID" value="ABK52102.1"/>
    <property type="molecule type" value="Genomic_DNA"/>
</dbReference>
<dbReference type="InParanoid" id="A0LRP2"/>
<feature type="binding site" evidence="6">
    <location>
        <position position="82"/>
    </location>
    <ligand>
        <name>substrate</name>
    </ligand>
</feature>
<comment type="subunit">
    <text evidence="6">Monomer.</text>
</comment>
<dbReference type="GO" id="GO:0006508">
    <property type="term" value="P:proteolysis"/>
    <property type="evidence" value="ECO:0007669"/>
    <property type="project" value="UniProtKB-KW"/>
</dbReference>
<evidence type="ECO:0000313" key="9">
    <source>
        <dbReference type="EMBL" id="ABK52102.1"/>
    </source>
</evidence>
<dbReference type="SUPFAM" id="SSF55920">
    <property type="entry name" value="Creatinase/aminopeptidase"/>
    <property type="match status" value="1"/>
</dbReference>
<evidence type="ECO:0000256" key="7">
    <source>
        <dbReference type="RuleBase" id="RU003653"/>
    </source>
</evidence>
<protein>
    <recommendedName>
        <fullName evidence="6 7">Methionine aminopeptidase</fullName>
        <shortName evidence="6">MAP</shortName>
        <shortName evidence="6">MetAP</shortName>
        <ecNumber evidence="6 7">3.4.11.18</ecNumber>
    </recommendedName>
    <alternativeName>
        <fullName evidence="6">Peptidase M</fullName>
    </alternativeName>
</protein>
<dbReference type="CDD" id="cd01086">
    <property type="entry name" value="MetAP1"/>
    <property type="match status" value="1"/>
</dbReference>
<comment type="cofactor">
    <cofactor evidence="6">
        <name>Co(2+)</name>
        <dbReference type="ChEBI" id="CHEBI:48828"/>
    </cofactor>
    <cofactor evidence="6">
        <name>Zn(2+)</name>
        <dbReference type="ChEBI" id="CHEBI:29105"/>
    </cofactor>
    <cofactor evidence="6">
        <name>Mn(2+)</name>
        <dbReference type="ChEBI" id="CHEBI:29035"/>
    </cofactor>
    <cofactor evidence="6">
        <name>Fe(2+)</name>
        <dbReference type="ChEBI" id="CHEBI:29033"/>
    </cofactor>
    <text evidence="6">Binds 2 divalent metal cations per subunit. Has a high-affinity and a low affinity metal-binding site. The true nature of the physiological cofactor is under debate. The enzyme is active with cobalt, zinc, manganese or divalent iron ions. Most likely, methionine aminopeptidases function as mononuclear Fe(2+)-metalloproteases under physiological conditions, and the catalytically relevant metal-binding site has been assigned to the histidine-containing high-affinity site.</text>
</comment>
<dbReference type="Proteomes" id="UP000008221">
    <property type="component" value="Chromosome"/>
</dbReference>
<gene>
    <name evidence="6" type="primary">map</name>
    <name evidence="9" type="ordered locus">Acel_0328</name>
</gene>
<dbReference type="EC" id="3.4.11.18" evidence="6 7"/>
<feature type="binding site" evidence="6">
    <location>
        <position position="239"/>
    </location>
    <ligand>
        <name>a divalent metal cation</name>
        <dbReference type="ChEBI" id="CHEBI:60240"/>
        <label>1</label>
    </ligand>
</feature>
<evidence type="ECO:0000256" key="4">
    <source>
        <dbReference type="ARBA" id="ARBA00022723"/>
    </source>
</evidence>
<accession>A0LRP2</accession>
<dbReference type="Gene3D" id="3.90.230.10">
    <property type="entry name" value="Creatinase/methionine aminopeptidase superfamily"/>
    <property type="match status" value="1"/>
</dbReference>
<dbReference type="PANTHER" id="PTHR43330">
    <property type="entry name" value="METHIONINE AMINOPEPTIDASE"/>
    <property type="match status" value="1"/>
</dbReference>